<sequence>MSDAMMKMTPPMAQRLAELLHLLRRDWDLPGIQSALAQAAEIAPALDVCRAAIACAANEHARTPGLIARPGQHWEKTTAAALTRPKECPDHPGQHALRCAACAAEVASVPPPGWRDGIPKAAKHDHTNPIDDAGLDPEAYAAARARADEEET</sequence>
<protein>
    <submittedName>
        <fullName evidence="2">Uncharacterized protein</fullName>
    </submittedName>
</protein>
<accession>A0A0K1JGE1</accession>
<evidence type="ECO:0000313" key="2">
    <source>
        <dbReference type="EMBL" id="AKU15769.1"/>
    </source>
</evidence>
<reference evidence="2 3" key="1">
    <citation type="submission" date="2015-03" db="EMBL/GenBank/DDBJ databases">
        <title>Luteipulveratus halotolerans sp. nov., a novel actinobacterium (Dermacoccaceae) from Sarawak, Malaysia.</title>
        <authorList>
            <person name="Juboi H."/>
            <person name="Basik A."/>
            <person name="Shamsul S.S."/>
            <person name="Arnold P."/>
            <person name="Schmitt E.K."/>
            <person name="Sanglier J.-J."/>
            <person name="Yeo T."/>
        </authorList>
    </citation>
    <scope>NUCLEOTIDE SEQUENCE [LARGE SCALE GENOMIC DNA]</scope>
    <source>
        <strain evidence="2 3">MN07-A0370</strain>
    </source>
</reference>
<dbReference type="Proteomes" id="UP000066480">
    <property type="component" value="Chromosome"/>
</dbReference>
<dbReference type="AlphaFoldDB" id="A0A0K1JGE1"/>
<dbReference type="STRING" id="571913.VV02_07725"/>
<proteinExistence type="predicted"/>
<evidence type="ECO:0000313" key="3">
    <source>
        <dbReference type="Proteomes" id="UP000066480"/>
    </source>
</evidence>
<dbReference type="KEGG" id="lmoi:VV02_07725"/>
<dbReference type="EMBL" id="CP011112">
    <property type="protein sequence ID" value="AKU15769.1"/>
    <property type="molecule type" value="Genomic_DNA"/>
</dbReference>
<organism evidence="2 3">
    <name type="scientific">Luteipulveratus mongoliensis</name>
    <dbReference type="NCBI Taxonomy" id="571913"/>
    <lineage>
        <taxon>Bacteria</taxon>
        <taxon>Bacillati</taxon>
        <taxon>Actinomycetota</taxon>
        <taxon>Actinomycetes</taxon>
        <taxon>Micrococcales</taxon>
        <taxon>Dermacoccaceae</taxon>
        <taxon>Luteipulveratus</taxon>
    </lineage>
</organism>
<name>A0A0K1JGE1_9MICO</name>
<feature type="region of interest" description="Disordered" evidence="1">
    <location>
        <begin position="113"/>
        <end position="136"/>
    </location>
</feature>
<keyword evidence="3" id="KW-1185">Reference proteome</keyword>
<gene>
    <name evidence="2" type="ORF">VV02_07725</name>
</gene>
<evidence type="ECO:0000256" key="1">
    <source>
        <dbReference type="SAM" id="MobiDB-lite"/>
    </source>
</evidence>